<evidence type="ECO:0000256" key="1">
    <source>
        <dbReference type="ARBA" id="ARBA00001141"/>
    </source>
</evidence>
<evidence type="ECO:0000256" key="9">
    <source>
        <dbReference type="RuleBase" id="RU361267"/>
    </source>
</evidence>
<comment type="pathway">
    <text evidence="2">Phospholipid metabolism; CDP-diacylglycerol biosynthesis; CDP-diacylglycerol from sn-glycerol 3-phosphate: step 2/3.</text>
</comment>
<keyword evidence="8 9" id="KW-0012">Acyltransferase</keyword>
<dbReference type="Pfam" id="PF01553">
    <property type="entry name" value="Acyltransferase"/>
    <property type="match status" value="1"/>
</dbReference>
<reference evidence="11" key="1">
    <citation type="submission" date="2020-02" db="EMBL/GenBank/DDBJ databases">
        <authorList>
            <person name="Meier V. D."/>
        </authorList>
    </citation>
    <scope>NUCLEOTIDE SEQUENCE</scope>
    <source>
        <strain evidence="11">AVDCRST_MAG19</strain>
    </source>
</reference>
<evidence type="ECO:0000259" key="10">
    <source>
        <dbReference type="SMART" id="SM00563"/>
    </source>
</evidence>
<comment type="catalytic activity">
    <reaction evidence="1 9">
        <text>a 1-acyl-sn-glycero-3-phosphate + an acyl-CoA = a 1,2-diacyl-sn-glycero-3-phosphate + CoA</text>
        <dbReference type="Rhea" id="RHEA:19709"/>
        <dbReference type="ChEBI" id="CHEBI:57287"/>
        <dbReference type="ChEBI" id="CHEBI:57970"/>
        <dbReference type="ChEBI" id="CHEBI:58342"/>
        <dbReference type="ChEBI" id="CHEBI:58608"/>
        <dbReference type="EC" id="2.3.1.51"/>
    </reaction>
</comment>
<keyword evidence="9" id="KW-0444">Lipid biosynthesis</keyword>
<dbReference type="GO" id="GO:0006654">
    <property type="term" value="P:phosphatidic acid biosynthetic process"/>
    <property type="evidence" value="ECO:0007669"/>
    <property type="project" value="TreeGrafter"/>
</dbReference>
<name>A0A6J4UYY2_9BACT</name>
<feature type="domain" description="Phospholipid/glycerol acyltransferase" evidence="10">
    <location>
        <begin position="50"/>
        <end position="162"/>
    </location>
</feature>
<organism evidence="11">
    <name type="scientific">uncultured Thermomicrobiales bacterium</name>
    <dbReference type="NCBI Taxonomy" id="1645740"/>
    <lineage>
        <taxon>Bacteria</taxon>
        <taxon>Pseudomonadati</taxon>
        <taxon>Thermomicrobiota</taxon>
        <taxon>Thermomicrobia</taxon>
        <taxon>Thermomicrobiales</taxon>
        <taxon>environmental samples</taxon>
    </lineage>
</organism>
<dbReference type="PANTHER" id="PTHR10434:SF11">
    <property type="entry name" value="1-ACYL-SN-GLYCEROL-3-PHOSPHATE ACYLTRANSFERASE"/>
    <property type="match status" value="1"/>
</dbReference>
<evidence type="ECO:0000256" key="7">
    <source>
        <dbReference type="ARBA" id="ARBA00022679"/>
    </source>
</evidence>
<keyword evidence="7 9" id="KW-0808">Transferase</keyword>
<comment type="pathway">
    <text evidence="3">Lipid metabolism.</text>
</comment>
<evidence type="ECO:0000256" key="8">
    <source>
        <dbReference type="ARBA" id="ARBA00023315"/>
    </source>
</evidence>
<dbReference type="CDD" id="cd07989">
    <property type="entry name" value="LPLAT_AGPAT-like"/>
    <property type="match status" value="1"/>
</dbReference>
<accession>A0A6J4UYY2</accession>
<proteinExistence type="inferred from homology"/>
<dbReference type="GO" id="GO:0003841">
    <property type="term" value="F:1-acylglycerol-3-phosphate O-acyltransferase activity"/>
    <property type="evidence" value="ECO:0007669"/>
    <property type="project" value="UniProtKB-UniRule"/>
</dbReference>
<dbReference type="NCBIfam" id="TIGR00530">
    <property type="entry name" value="AGP_acyltrn"/>
    <property type="match status" value="1"/>
</dbReference>
<evidence type="ECO:0000256" key="5">
    <source>
        <dbReference type="ARBA" id="ARBA00013211"/>
    </source>
</evidence>
<comment type="similarity">
    <text evidence="4 9">Belongs to the 1-acyl-sn-glycerol-3-phosphate acyltransferase family.</text>
</comment>
<dbReference type="EMBL" id="CADCWL010000072">
    <property type="protein sequence ID" value="CAA9560140.1"/>
    <property type="molecule type" value="Genomic_DNA"/>
</dbReference>
<evidence type="ECO:0000256" key="3">
    <source>
        <dbReference type="ARBA" id="ARBA00005189"/>
    </source>
</evidence>
<dbReference type="SUPFAM" id="SSF69593">
    <property type="entry name" value="Glycerol-3-phosphate (1)-acyltransferase"/>
    <property type="match status" value="1"/>
</dbReference>
<evidence type="ECO:0000256" key="6">
    <source>
        <dbReference type="ARBA" id="ARBA00016139"/>
    </source>
</evidence>
<dbReference type="InterPro" id="IPR002123">
    <property type="entry name" value="Plipid/glycerol_acylTrfase"/>
</dbReference>
<dbReference type="EC" id="2.3.1.51" evidence="5 9"/>
<dbReference type="InterPro" id="IPR004552">
    <property type="entry name" value="AGP_acyltrans"/>
</dbReference>
<dbReference type="PANTHER" id="PTHR10434">
    <property type="entry name" value="1-ACYL-SN-GLYCEROL-3-PHOSPHATE ACYLTRANSFERASE"/>
    <property type="match status" value="1"/>
</dbReference>
<sequence length="254" mass="27117">MTTPSRLDLERGTIRGRPFRILRPLLLALLTRLVGLRVEGLEHVPASGPILVVANHLHNADPVLLAVAFPRPLHFMAKKELFAIPGVSWIIRRVGAFPVDRGKPDRSAIRRVEATLAAGIAVEMFPEGTRSSTGALGRAFPGAAFLALRSKVPILPVAIVGSERLPFNGTKGTPSSSKWRSAESGDGIVIRIQAPFSLPAVVDGRRVPMEEASDHIMRQIAAGLPPAYRGPYGKAGDPVAAKITRDAMASGSEP</sequence>
<comment type="domain">
    <text evidence="9">The HXXXXD motif is essential for acyltransferase activity and may constitute the binding site for the phosphate moiety of the glycerol-3-phosphate.</text>
</comment>
<gene>
    <name evidence="11" type="ORF">AVDCRST_MAG19-1731</name>
</gene>
<protein>
    <recommendedName>
        <fullName evidence="6 9">1-acyl-sn-glycerol-3-phosphate acyltransferase</fullName>
        <ecNumber evidence="5 9">2.3.1.51</ecNumber>
    </recommendedName>
</protein>
<dbReference type="SMART" id="SM00563">
    <property type="entry name" value="PlsC"/>
    <property type="match status" value="1"/>
</dbReference>
<keyword evidence="9" id="KW-1208">Phospholipid metabolism</keyword>
<dbReference type="AlphaFoldDB" id="A0A6J4UYY2"/>
<evidence type="ECO:0000313" key="11">
    <source>
        <dbReference type="EMBL" id="CAA9560140.1"/>
    </source>
</evidence>
<evidence type="ECO:0000256" key="2">
    <source>
        <dbReference type="ARBA" id="ARBA00004728"/>
    </source>
</evidence>
<evidence type="ECO:0000256" key="4">
    <source>
        <dbReference type="ARBA" id="ARBA00008655"/>
    </source>
</evidence>
<dbReference type="GO" id="GO:0016020">
    <property type="term" value="C:membrane"/>
    <property type="evidence" value="ECO:0007669"/>
    <property type="project" value="InterPro"/>
</dbReference>
<keyword evidence="9" id="KW-0594">Phospholipid biosynthesis</keyword>
<keyword evidence="9" id="KW-0443">Lipid metabolism</keyword>